<dbReference type="AlphaFoldDB" id="A0A8S9ZIS3"/>
<gene>
    <name evidence="1" type="ORF">Mgra_00007270</name>
</gene>
<accession>A0A8S9ZIS3</accession>
<dbReference type="EMBL" id="JABEBT010000079">
    <property type="protein sequence ID" value="KAF7633292.1"/>
    <property type="molecule type" value="Genomic_DNA"/>
</dbReference>
<proteinExistence type="predicted"/>
<sequence>MYNKNLFRFIYYVERCVFLIHLLNEYSEFAFSSPSFNSKISEVLLSSLITIFIQIQYFC</sequence>
<comment type="caution">
    <text evidence="1">The sequence shown here is derived from an EMBL/GenBank/DDBJ whole genome shotgun (WGS) entry which is preliminary data.</text>
</comment>
<keyword evidence="2" id="KW-1185">Reference proteome</keyword>
<protein>
    <submittedName>
        <fullName evidence="1">Uncharacterized protein</fullName>
    </submittedName>
</protein>
<name>A0A8S9ZIS3_9BILA</name>
<evidence type="ECO:0000313" key="1">
    <source>
        <dbReference type="EMBL" id="KAF7633292.1"/>
    </source>
</evidence>
<reference evidence="1" key="1">
    <citation type="journal article" date="2020" name="Ecol. Evol.">
        <title>Genome structure and content of the rice root-knot nematode (Meloidogyne graminicola).</title>
        <authorList>
            <person name="Phan N.T."/>
            <person name="Danchin E.G.J."/>
            <person name="Klopp C."/>
            <person name="Perfus-Barbeoch L."/>
            <person name="Kozlowski D.K."/>
            <person name="Koutsovoulos G.D."/>
            <person name="Lopez-Roques C."/>
            <person name="Bouchez O."/>
            <person name="Zahm M."/>
            <person name="Besnard G."/>
            <person name="Bellafiore S."/>
        </authorList>
    </citation>
    <scope>NUCLEOTIDE SEQUENCE</scope>
    <source>
        <strain evidence="1">VN-18</strain>
    </source>
</reference>
<dbReference type="Proteomes" id="UP000605970">
    <property type="component" value="Unassembled WGS sequence"/>
</dbReference>
<evidence type="ECO:0000313" key="2">
    <source>
        <dbReference type="Proteomes" id="UP000605970"/>
    </source>
</evidence>
<organism evidence="1 2">
    <name type="scientific">Meloidogyne graminicola</name>
    <dbReference type="NCBI Taxonomy" id="189291"/>
    <lineage>
        <taxon>Eukaryota</taxon>
        <taxon>Metazoa</taxon>
        <taxon>Ecdysozoa</taxon>
        <taxon>Nematoda</taxon>
        <taxon>Chromadorea</taxon>
        <taxon>Rhabditida</taxon>
        <taxon>Tylenchina</taxon>
        <taxon>Tylenchomorpha</taxon>
        <taxon>Tylenchoidea</taxon>
        <taxon>Meloidogynidae</taxon>
        <taxon>Meloidogyninae</taxon>
        <taxon>Meloidogyne</taxon>
    </lineage>
</organism>